<keyword evidence="2" id="KW-1185">Reference proteome</keyword>
<proteinExistence type="predicted"/>
<comment type="caution">
    <text evidence="1">The sequence shown here is derived from an EMBL/GenBank/DDBJ whole genome shotgun (WGS) entry which is preliminary data.</text>
</comment>
<dbReference type="Proteomes" id="UP001055219">
    <property type="component" value="Unassembled WGS sequence"/>
</dbReference>
<dbReference type="EMBL" id="JAGIXG020000037">
    <property type="protein sequence ID" value="KAI6780086.1"/>
    <property type="molecule type" value="Genomic_DNA"/>
</dbReference>
<dbReference type="GeneID" id="75830707"/>
<evidence type="ECO:0000313" key="2">
    <source>
        <dbReference type="Proteomes" id="UP001055219"/>
    </source>
</evidence>
<accession>A0A9P9XY82</accession>
<gene>
    <name evidence="1" type="ORF">J7T54_004218</name>
</gene>
<name>A0A9P9XY82_9HYPO</name>
<evidence type="ECO:0000313" key="1">
    <source>
        <dbReference type="EMBL" id="KAI6780086.1"/>
    </source>
</evidence>
<reference evidence="1" key="1">
    <citation type="journal article" date="2021" name="J Fungi (Basel)">
        <title>Genomic and Metabolomic Analyses of the Marine Fungus Emericellopsis cladophorae: Insights into Saltwater Adaptability Mechanisms and Its Biosynthetic Potential.</title>
        <authorList>
            <person name="Goncalves M.F.M."/>
            <person name="Hilario S."/>
            <person name="Van de Peer Y."/>
            <person name="Esteves A.C."/>
            <person name="Alves A."/>
        </authorList>
    </citation>
    <scope>NUCLEOTIDE SEQUENCE</scope>
    <source>
        <strain evidence="1">MUM 19.33</strain>
    </source>
</reference>
<sequence>MTGCQSASPRLEAQNVGCSLQVMDSAASRDSGTQGVAADGFGPCGGYWPLQGTDMGELNTGPGTWITLLRSSPPFEPNQTRRRLDVLNIAMTLSCRQRRYAFQALSAPAL</sequence>
<dbReference type="RefSeq" id="XP_051360942.1">
    <property type="nucleotide sequence ID" value="XM_051507885.1"/>
</dbReference>
<dbReference type="AlphaFoldDB" id="A0A9P9XY82"/>
<reference evidence="1" key="2">
    <citation type="submission" date="2022-07" db="EMBL/GenBank/DDBJ databases">
        <authorList>
            <person name="Goncalves M.F.M."/>
            <person name="Hilario S."/>
            <person name="Van De Peer Y."/>
            <person name="Esteves A.C."/>
            <person name="Alves A."/>
        </authorList>
    </citation>
    <scope>NUCLEOTIDE SEQUENCE</scope>
    <source>
        <strain evidence="1">MUM 19.33</strain>
    </source>
</reference>
<organism evidence="1 2">
    <name type="scientific">Emericellopsis cladophorae</name>
    <dbReference type="NCBI Taxonomy" id="2686198"/>
    <lineage>
        <taxon>Eukaryota</taxon>
        <taxon>Fungi</taxon>
        <taxon>Dikarya</taxon>
        <taxon>Ascomycota</taxon>
        <taxon>Pezizomycotina</taxon>
        <taxon>Sordariomycetes</taxon>
        <taxon>Hypocreomycetidae</taxon>
        <taxon>Hypocreales</taxon>
        <taxon>Bionectriaceae</taxon>
        <taxon>Emericellopsis</taxon>
    </lineage>
</organism>
<protein>
    <submittedName>
        <fullName evidence="1">Uncharacterized protein</fullName>
    </submittedName>
</protein>